<dbReference type="EMBL" id="JAPWTJ010000538">
    <property type="protein sequence ID" value="KAJ8977509.1"/>
    <property type="molecule type" value="Genomic_DNA"/>
</dbReference>
<dbReference type="Proteomes" id="UP001162164">
    <property type="component" value="Unassembled WGS sequence"/>
</dbReference>
<keyword evidence="2" id="KW-1185">Reference proteome</keyword>
<sequence length="73" mass="8209">MSGALMRPLVQAGGLRDGYGPRWTYKQGKQVDKLAQYSGDFWYALLCPPPTYYDAHDVLIGFVILNLTHSIHP</sequence>
<comment type="caution">
    <text evidence="1">The sequence shown here is derived from an EMBL/GenBank/DDBJ whole genome shotgun (WGS) entry which is preliminary data.</text>
</comment>
<protein>
    <submittedName>
        <fullName evidence="1">Uncharacterized protein</fullName>
    </submittedName>
</protein>
<accession>A0ABQ9JH41</accession>
<gene>
    <name evidence="1" type="ORF">NQ317_017127</name>
</gene>
<proteinExistence type="predicted"/>
<name>A0ABQ9JH41_9CUCU</name>
<evidence type="ECO:0000313" key="1">
    <source>
        <dbReference type="EMBL" id="KAJ8977509.1"/>
    </source>
</evidence>
<organism evidence="1 2">
    <name type="scientific">Molorchus minor</name>
    <dbReference type="NCBI Taxonomy" id="1323400"/>
    <lineage>
        <taxon>Eukaryota</taxon>
        <taxon>Metazoa</taxon>
        <taxon>Ecdysozoa</taxon>
        <taxon>Arthropoda</taxon>
        <taxon>Hexapoda</taxon>
        <taxon>Insecta</taxon>
        <taxon>Pterygota</taxon>
        <taxon>Neoptera</taxon>
        <taxon>Endopterygota</taxon>
        <taxon>Coleoptera</taxon>
        <taxon>Polyphaga</taxon>
        <taxon>Cucujiformia</taxon>
        <taxon>Chrysomeloidea</taxon>
        <taxon>Cerambycidae</taxon>
        <taxon>Lamiinae</taxon>
        <taxon>Monochamini</taxon>
        <taxon>Molorchus</taxon>
    </lineage>
</organism>
<evidence type="ECO:0000313" key="2">
    <source>
        <dbReference type="Proteomes" id="UP001162164"/>
    </source>
</evidence>
<reference evidence="1" key="1">
    <citation type="journal article" date="2023" name="Insect Mol. Biol.">
        <title>Genome sequencing provides insights into the evolution of gene families encoding plant cell wall-degrading enzymes in longhorned beetles.</title>
        <authorList>
            <person name="Shin N.R."/>
            <person name="Okamura Y."/>
            <person name="Kirsch R."/>
            <person name="Pauchet Y."/>
        </authorList>
    </citation>
    <scope>NUCLEOTIDE SEQUENCE</scope>
    <source>
        <strain evidence="1">MMC_N1</strain>
    </source>
</reference>